<feature type="coiled-coil region" evidence="1">
    <location>
        <begin position="180"/>
        <end position="241"/>
    </location>
</feature>
<dbReference type="SUPFAM" id="SSF52540">
    <property type="entry name" value="P-loop containing nucleoside triphosphate hydrolases"/>
    <property type="match status" value="1"/>
</dbReference>
<evidence type="ECO:0000256" key="2">
    <source>
        <dbReference type="SAM" id="Phobius"/>
    </source>
</evidence>
<accession>A0ABW1SIT9</accession>
<keyword evidence="1" id="KW-0175">Coiled coil</keyword>
<keyword evidence="2" id="KW-0812">Transmembrane</keyword>
<sequence>MQIRKIEIAGFGKFKNASFEFGAGLQVIYGVNESGKSTLRAFILGMLFGFPSRRQRLARYEPKQTSQYGGSLELVVEGQTYRLTRLGDQPATLFNLSTQQPQPLALLEKWLAPYDEISYKQLFTFNQAELTALKTLSATELNRQLQQVGTLGSAAWRETAAQLRQSADELYKPRGRKPALNQVLQQYQVLKEQVQTAQQRYPEYQQLQTKIEQLSADKSRLTRQLASLTAEQQQLANLRNEWPVYQQLKQLQATSKPATTLATGTSEKFATLSQTQTELQHSLASARQQLTQQPVDEGSKGVLGFYVAHQEKFDDLERQLPALQQNWGRYQTLASQVKQTQATYDEQLAAHPELSASLSPNRQAGIDALKVRLATDNAASTRTRPQQSGSATRQIAGFDWRLLAGGLGLVAGVILPLGAFKWVLMLAGLGLLGWFGWEQLGNGQGTTPTQNTDWTASLSAAGLSPDLDQQGAQQALTALAAIQRAQTAVTTAQQQLAAQAATVWQALSAYQFAADWVPVDEQHLGASISRVTAFFEKMRQKLQTEQLSGADFAYTQRQVQQLTTQSKVVQAQLQALATSNGYPDVDALANAIATQTTAASNAVSLQQLKTQLPASELADLQNYGSLVELQQAITVARQQAAAGQAQLTQQAATLVTAQTQLQRLTEDGRYTALRQQQANAQTDITVMARQWVTRQLGAAWIDQALRRLTDQQLPAILTQATTYFAQLTGQRYNEIKLVADELMLTATDGTDFAVAELSTATKEQFYLALRLALIVHLGTQAQLPIMIDDGLVNFDDQRRQAAWQLLKQVAADHQLLYFTVEAAALTQLPAEKIQQLT</sequence>
<dbReference type="InterPro" id="IPR027417">
    <property type="entry name" value="P-loop_NTPase"/>
</dbReference>
<keyword evidence="2" id="KW-1133">Transmembrane helix</keyword>
<feature type="domain" description="YhaN AAA" evidence="3">
    <location>
        <begin position="1"/>
        <end position="199"/>
    </location>
</feature>
<dbReference type="InterPro" id="IPR038734">
    <property type="entry name" value="YhaN_AAA"/>
</dbReference>
<dbReference type="Gene3D" id="3.40.50.300">
    <property type="entry name" value="P-loop containing nucleotide triphosphate hydrolases"/>
    <property type="match status" value="2"/>
</dbReference>
<dbReference type="Pfam" id="PF13514">
    <property type="entry name" value="AAA_27"/>
    <property type="match status" value="1"/>
</dbReference>
<name>A0ABW1SIT9_9LACO</name>
<protein>
    <submittedName>
        <fullName evidence="4">AAA family ATPase</fullName>
    </submittedName>
</protein>
<dbReference type="Proteomes" id="UP001596171">
    <property type="component" value="Unassembled WGS sequence"/>
</dbReference>
<evidence type="ECO:0000313" key="4">
    <source>
        <dbReference type="EMBL" id="MFC6201535.1"/>
    </source>
</evidence>
<evidence type="ECO:0000259" key="3">
    <source>
        <dbReference type="Pfam" id="PF13514"/>
    </source>
</evidence>
<evidence type="ECO:0000313" key="5">
    <source>
        <dbReference type="Proteomes" id="UP001596171"/>
    </source>
</evidence>
<gene>
    <name evidence="4" type="ORF">ACFP1L_06580</name>
</gene>
<keyword evidence="5" id="KW-1185">Reference proteome</keyword>
<comment type="caution">
    <text evidence="4">The sequence shown here is derived from an EMBL/GenBank/DDBJ whole genome shotgun (WGS) entry which is preliminary data.</text>
</comment>
<feature type="transmembrane region" description="Helical" evidence="2">
    <location>
        <begin position="402"/>
        <end position="435"/>
    </location>
</feature>
<organism evidence="4 5">
    <name type="scientific">Lactiplantibacillus nangangensis</name>
    <dbReference type="NCBI Taxonomy" id="2559917"/>
    <lineage>
        <taxon>Bacteria</taxon>
        <taxon>Bacillati</taxon>
        <taxon>Bacillota</taxon>
        <taxon>Bacilli</taxon>
        <taxon>Lactobacillales</taxon>
        <taxon>Lactobacillaceae</taxon>
        <taxon>Lactiplantibacillus</taxon>
    </lineage>
</organism>
<dbReference type="EMBL" id="JBHSSE010000016">
    <property type="protein sequence ID" value="MFC6201535.1"/>
    <property type="molecule type" value="Genomic_DNA"/>
</dbReference>
<reference evidence="5" key="1">
    <citation type="journal article" date="2019" name="Int. J. Syst. Evol. Microbiol.">
        <title>The Global Catalogue of Microorganisms (GCM) 10K type strain sequencing project: providing services to taxonomists for standard genome sequencing and annotation.</title>
        <authorList>
            <consortium name="The Broad Institute Genomics Platform"/>
            <consortium name="The Broad Institute Genome Sequencing Center for Infectious Disease"/>
            <person name="Wu L."/>
            <person name="Ma J."/>
        </authorList>
    </citation>
    <scope>NUCLEOTIDE SEQUENCE [LARGE SCALE GENOMIC DNA]</scope>
    <source>
        <strain evidence="5">CCM 8930</strain>
    </source>
</reference>
<dbReference type="PANTHER" id="PTHR41259:SF1">
    <property type="entry name" value="DOUBLE-STRAND BREAK REPAIR RAD50 ATPASE, PUTATIVE-RELATED"/>
    <property type="match status" value="1"/>
</dbReference>
<evidence type="ECO:0000256" key="1">
    <source>
        <dbReference type="SAM" id="Coils"/>
    </source>
</evidence>
<dbReference type="RefSeq" id="WP_137615175.1">
    <property type="nucleotide sequence ID" value="NZ_BJDI01000002.1"/>
</dbReference>
<proteinExistence type="predicted"/>
<dbReference type="PANTHER" id="PTHR41259">
    <property type="entry name" value="DOUBLE-STRAND BREAK REPAIR RAD50 ATPASE, PUTATIVE-RELATED"/>
    <property type="match status" value="1"/>
</dbReference>
<keyword evidence="2" id="KW-0472">Membrane</keyword>